<dbReference type="GO" id="GO:0005886">
    <property type="term" value="C:plasma membrane"/>
    <property type="evidence" value="ECO:0007669"/>
    <property type="project" value="UniProtKB-SubCell"/>
</dbReference>
<feature type="transmembrane region" description="Helical" evidence="8">
    <location>
        <begin position="434"/>
        <end position="453"/>
    </location>
</feature>
<protein>
    <submittedName>
        <fullName evidence="9">MBOAT family protein</fullName>
    </submittedName>
</protein>
<keyword evidence="6 7" id="KW-0472">Membrane</keyword>
<comment type="subcellular location">
    <subcellularLocation>
        <location evidence="1">Cell membrane</location>
        <topology evidence="1">Multi-pass membrane protein</topology>
    </subcellularLocation>
</comment>
<evidence type="ECO:0000256" key="1">
    <source>
        <dbReference type="ARBA" id="ARBA00004651"/>
    </source>
</evidence>
<name>A0A9D1AER8_9FIRM</name>
<evidence type="ECO:0000256" key="8">
    <source>
        <dbReference type="SAM" id="Phobius"/>
    </source>
</evidence>
<evidence type="ECO:0000313" key="10">
    <source>
        <dbReference type="Proteomes" id="UP000886757"/>
    </source>
</evidence>
<accession>A0A9D1AER8</accession>
<dbReference type="PANTHER" id="PTHR13285:SF18">
    <property type="entry name" value="PROTEIN-CYSTEINE N-PALMITOYLTRANSFERASE RASP"/>
    <property type="match status" value="1"/>
</dbReference>
<dbReference type="PIRSF" id="PIRSF016636">
    <property type="entry name" value="AlgI_DltB"/>
    <property type="match status" value="1"/>
</dbReference>
<dbReference type="Pfam" id="PF03062">
    <property type="entry name" value="MBOAT"/>
    <property type="match status" value="1"/>
</dbReference>
<dbReference type="Proteomes" id="UP000886757">
    <property type="component" value="Unassembled WGS sequence"/>
</dbReference>
<keyword evidence="3 7" id="KW-1003">Cell membrane</keyword>
<dbReference type="AlphaFoldDB" id="A0A9D1AER8"/>
<proteinExistence type="inferred from homology"/>
<comment type="caution">
    <text evidence="9">The sequence shown here is derived from an EMBL/GenBank/DDBJ whole genome shotgun (WGS) entry which is preliminary data.</text>
</comment>
<dbReference type="InterPro" id="IPR028362">
    <property type="entry name" value="AlgI"/>
</dbReference>
<reference evidence="9" key="1">
    <citation type="submission" date="2020-10" db="EMBL/GenBank/DDBJ databases">
        <authorList>
            <person name="Gilroy R."/>
        </authorList>
    </citation>
    <scope>NUCLEOTIDE SEQUENCE</scope>
    <source>
        <strain evidence="9">ChiSjej4B22-8148</strain>
    </source>
</reference>
<feature type="transmembrane region" description="Helical" evidence="8">
    <location>
        <begin position="83"/>
        <end position="103"/>
    </location>
</feature>
<dbReference type="PIRSF" id="PIRSF500217">
    <property type="entry name" value="AlgI"/>
    <property type="match status" value="1"/>
</dbReference>
<feature type="transmembrane region" description="Helical" evidence="8">
    <location>
        <begin position="6"/>
        <end position="22"/>
    </location>
</feature>
<dbReference type="InterPro" id="IPR051085">
    <property type="entry name" value="MB_O-acyltransferase"/>
</dbReference>
<evidence type="ECO:0000256" key="6">
    <source>
        <dbReference type="ARBA" id="ARBA00023136"/>
    </source>
</evidence>
<feature type="transmembrane region" description="Helical" evidence="8">
    <location>
        <begin position="313"/>
        <end position="330"/>
    </location>
</feature>
<dbReference type="InterPro" id="IPR004299">
    <property type="entry name" value="MBOAT_fam"/>
</dbReference>
<dbReference type="GO" id="GO:0042121">
    <property type="term" value="P:alginic acid biosynthetic process"/>
    <property type="evidence" value="ECO:0007669"/>
    <property type="project" value="InterPro"/>
</dbReference>
<evidence type="ECO:0000256" key="4">
    <source>
        <dbReference type="ARBA" id="ARBA00022692"/>
    </source>
</evidence>
<evidence type="ECO:0000256" key="5">
    <source>
        <dbReference type="ARBA" id="ARBA00022989"/>
    </source>
</evidence>
<evidence type="ECO:0000313" key="9">
    <source>
        <dbReference type="EMBL" id="HIR14599.1"/>
    </source>
</evidence>
<comment type="similarity">
    <text evidence="2 7">Belongs to the membrane-bound acyltransferase family.</text>
</comment>
<dbReference type="GO" id="GO:0016746">
    <property type="term" value="F:acyltransferase activity"/>
    <property type="evidence" value="ECO:0007669"/>
    <property type="project" value="UniProtKB-KW"/>
</dbReference>
<feature type="transmembrane region" description="Helical" evidence="8">
    <location>
        <begin position="465"/>
        <end position="484"/>
    </location>
</feature>
<dbReference type="PANTHER" id="PTHR13285">
    <property type="entry name" value="ACYLTRANSFERASE"/>
    <property type="match status" value="1"/>
</dbReference>
<reference evidence="9" key="2">
    <citation type="journal article" date="2021" name="PeerJ">
        <title>Extensive microbial diversity within the chicken gut microbiome revealed by metagenomics and culture.</title>
        <authorList>
            <person name="Gilroy R."/>
            <person name="Ravi A."/>
            <person name="Getino M."/>
            <person name="Pursley I."/>
            <person name="Horton D.L."/>
            <person name="Alikhan N.F."/>
            <person name="Baker D."/>
            <person name="Gharbi K."/>
            <person name="Hall N."/>
            <person name="Watson M."/>
            <person name="Adriaenssens E.M."/>
            <person name="Foster-Nyarko E."/>
            <person name="Jarju S."/>
            <person name="Secka A."/>
            <person name="Antonio M."/>
            <person name="Oren A."/>
            <person name="Chaudhuri R.R."/>
            <person name="La Ragione R."/>
            <person name="Hildebrand F."/>
            <person name="Pallen M.J."/>
        </authorList>
    </citation>
    <scope>NUCLEOTIDE SEQUENCE</scope>
    <source>
        <strain evidence="9">ChiSjej4B22-8148</strain>
    </source>
</reference>
<dbReference type="InterPro" id="IPR024194">
    <property type="entry name" value="Ac/AlaTfrase_AlgI/DltB"/>
</dbReference>
<evidence type="ECO:0000256" key="7">
    <source>
        <dbReference type="PIRNR" id="PIRNR016636"/>
    </source>
</evidence>
<organism evidence="9 10">
    <name type="scientific">Candidatus Choladousia intestinavium</name>
    <dbReference type="NCBI Taxonomy" id="2840727"/>
    <lineage>
        <taxon>Bacteria</taxon>
        <taxon>Bacillati</taxon>
        <taxon>Bacillota</taxon>
        <taxon>Clostridia</taxon>
        <taxon>Lachnospirales</taxon>
        <taxon>Lachnospiraceae</taxon>
        <taxon>Lachnospiraceae incertae sedis</taxon>
        <taxon>Candidatus Choladousia</taxon>
    </lineage>
</organism>
<feature type="transmembrane region" description="Helical" evidence="8">
    <location>
        <begin position="55"/>
        <end position="71"/>
    </location>
</feature>
<dbReference type="EMBL" id="DVGK01000135">
    <property type="protein sequence ID" value="HIR14599.1"/>
    <property type="molecule type" value="Genomic_DNA"/>
</dbReference>
<sequence length="498" mass="57830">MLFNSLEFMIFFPIVCLAYYVIPHRVRYLFLLACSYFFYMCWNPTYALLLLTSTAATYGCGLLLGSFEEIADEKKRNLRKKTVLALTFLINLGILFFFKYFNFAASTLVRLLGLANIAVEQPVLDLVLPVGISFYTFQSLGYTMDVYRSDIKPERNFFKYALFVSFFPQIVSGPIGRAKSLLPQIDEKHSFSFEQVRGGLLLMLYGYFQKLVLTENLAIAVNSVFDTYDQRTGFQLLMASLLYAFQIYCDFASYSNLARGAAQVMGFRLMENFNVPYFSQSVAEFWRRWHISLSSWFRDYLYIPLGGNRKGKLRKHLNIMIVFLVSGLWHGASGHYVVWGFLNGIYQVIGEWMRPVKKWLVKVFRVDEEAFSHKLLKGIFTFALIDVSWIFFRNPFIQSLKILFRIAGLNTDTYWFTWGNNLEAMGLTAQSRNLLVAALAVLLLVEICQYKKIRLTEWITRQGIWFRWLIYFAAIFGILIFGVYGPGYDASQFIYAQF</sequence>
<keyword evidence="7" id="KW-0808">Transferase</keyword>
<keyword evidence="7" id="KW-0012">Acyltransferase</keyword>
<evidence type="ECO:0000256" key="3">
    <source>
        <dbReference type="ARBA" id="ARBA00022475"/>
    </source>
</evidence>
<evidence type="ECO:0000256" key="2">
    <source>
        <dbReference type="ARBA" id="ARBA00010323"/>
    </source>
</evidence>
<keyword evidence="4 8" id="KW-0812">Transmembrane</keyword>
<keyword evidence="5 8" id="KW-1133">Transmembrane helix</keyword>
<gene>
    <name evidence="9" type="ORF">IAB31_11830</name>
</gene>